<evidence type="ECO:0000313" key="1">
    <source>
        <dbReference type="EMBL" id="CCD51209.1"/>
    </source>
</evidence>
<organism evidence="1 2">
    <name type="scientific">Botryotinia fuckeliana (strain T4)</name>
    <name type="common">Noble rot fungus</name>
    <name type="synonym">Botrytis cinerea</name>
    <dbReference type="NCBI Taxonomy" id="999810"/>
    <lineage>
        <taxon>Eukaryota</taxon>
        <taxon>Fungi</taxon>
        <taxon>Dikarya</taxon>
        <taxon>Ascomycota</taxon>
        <taxon>Pezizomycotina</taxon>
        <taxon>Leotiomycetes</taxon>
        <taxon>Helotiales</taxon>
        <taxon>Sclerotiniaceae</taxon>
        <taxon>Botrytis</taxon>
    </lineage>
</organism>
<reference evidence="2" key="1">
    <citation type="journal article" date="2011" name="PLoS Genet.">
        <title>Genomic analysis of the necrotrophic fungal pathogens Sclerotinia sclerotiorum and Botrytis cinerea.</title>
        <authorList>
            <person name="Amselem J."/>
            <person name="Cuomo C.A."/>
            <person name="van Kan J.A."/>
            <person name="Viaud M."/>
            <person name="Benito E.P."/>
            <person name="Couloux A."/>
            <person name="Coutinho P.M."/>
            <person name="de Vries R.P."/>
            <person name="Dyer P.S."/>
            <person name="Fillinger S."/>
            <person name="Fournier E."/>
            <person name="Gout L."/>
            <person name="Hahn M."/>
            <person name="Kohn L."/>
            <person name="Lapalu N."/>
            <person name="Plummer K.M."/>
            <person name="Pradier J.M."/>
            <person name="Quevillon E."/>
            <person name="Sharon A."/>
            <person name="Simon A."/>
            <person name="ten Have A."/>
            <person name="Tudzynski B."/>
            <person name="Tudzynski P."/>
            <person name="Wincker P."/>
            <person name="Andrew M."/>
            <person name="Anthouard V."/>
            <person name="Beever R.E."/>
            <person name="Beffa R."/>
            <person name="Benoit I."/>
            <person name="Bouzid O."/>
            <person name="Brault B."/>
            <person name="Chen Z."/>
            <person name="Choquer M."/>
            <person name="Collemare J."/>
            <person name="Cotton P."/>
            <person name="Danchin E.G."/>
            <person name="Da Silva C."/>
            <person name="Gautier A."/>
            <person name="Giraud C."/>
            <person name="Giraud T."/>
            <person name="Gonzalez C."/>
            <person name="Grossetete S."/>
            <person name="Guldener U."/>
            <person name="Henrissat B."/>
            <person name="Howlett B.J."/>
            <person name="Kodira C."/>
            <person name="Kretschmer M."/>
            <person name="Lappartient A."/>
            <person name="Leroch M."/>
            <person name="Levis C."/>
            <person name="Mauceli E."/>
            <person name="Neuveglise C."/>
            <person name="Oeser B."/>
            <person name="Pearson M."/>
            <person name="Poulain J."/>
            <person name="Poussereau N."/>
            <person name="Quesneville H."/>
            <person name="Rascle C."/>
            <person name="Schumacher J."/>
            <person name="Segurens B."/>
            <person name="Sexton A."/>
            <person name="Silva E."/>
            <person name="Sirven C."/>
            <person name="Soanes D.M."/>
            <person name="Talbot N.J."/>
            <person name="Templeton M."/>
            <person name="Yandava C."/>
            <person name="Yarden O."/>
            <person name="Zeng Q."/>
            <person name="Rollins J.A."/>
            <person name="Lebrun M.H."/>
            <person name="Dickman M."/>
        </authorList>
    </citation>
    <scope>NUCLEOTIDE SEQUENCE [LARGE SCALE GENOMIC DNA]</scope>
    <source>
        <strain evidence="2">T4</strain>
    </source>
</reference>
<name>G2YHM2_BOTF4</name>
<accession>G2YHM2</accession>
<proteinExistence type="predicted"/>
<dbReference type="EMBL" id="FQ790336">
    <property type="protein sequence ID" value="CCD51209.1"/>
    <property type="molecule type" value="Genomic_DNA"/>
</dbReference>
<dbReference type="AlphaFoldDB" id="G2YHM2"/>
<dbReference type="Proteomes" id="UP000008177">
    <property type="component" value="Unplaced contigs"/>
</dbReference>
<gene>
    <name evidence="1" type="ORF">BofuT4_uP085710.1</name>
</gene>
<evidence type="ECO:0000313" key="2">
    <source>
        <dbReference type="Proteomes" id="UP000008177"/>
    </source>
</evidence>
<protein>
    <submittedName>
        <fullName evidence="1">Uncharacterized protein</fullName>
    </submittedName>
</protein>
<dbReference type="InParanoid" id="G2YHM2"/>
<sequence>MIRYLSFNHHSAVPRRLIVPRISPINNPKKAIRSFQSGVAEKAERACYYSLTQLK</sequence>
<dbReference type="HOGENOM" id="CLU_3032109_0_0_1"/>